<name>A0A9P6FQC2_9FUNG</name>
<accession>A0A9P6FQC2</accession>
<protein>
    <submittedName>
        <fullName evidence="2">Uncharacterized protein</fullName>
    </submittedName>
</protein>
<evidence type="ECO:0000313" key="3">
    <source>
        <dbReference type="Proteomes" id="UP000780801"/>
    </source>
</evidence>
<proteinExistence type="predicted"/>
<sequence length="691" mass="75141">MAFMTSEIMSDQESFKTMASSDASNTVDMKGTKSNSKGVKGVKSGLHQKSRDLSSSLLSFLHSPLPGSRCTSCSAARVTANVNCIGAGASFGEDQEDRTGGKSRMHLIGQNVEEDEDQGTDDEPIEDEFEQEVIRRLTRQPLSHLSLNAIVAKCTSLQSLVLHCDRDGIGHGIIDAIQSLPVLDTMEIYANRVVKVIEKSCKSGQVCETIGSLDIHALLDAAPNLSSLSLRGSAFSFQQLSEQRRKPLGETTRTDPFYEAISMPSETKIRRLSLDTHSANEQDLLALLSLCADLEVLHLPGGLSWEWSNHFIETLAKSCPRLETFTINASSGRPVSDDRLTALVRGLCKLPIVPSSSADSTTTLSAMEGEYMSTALGSQTPSWPSKAETAAELAASVQVYRPLKSFGARACHFGDSTLDAIEAYLEDPEEEQNVEGDGASQFSGSFDVGWDEDSEVEVEAAQMHWTMYPSGLGQAVEEGGTSGLGESHISGASSSSIAVISTTLPRVQRPVHARAQWGCCDTLTELTIGFTTPDRTTTKSYAIYSLLSGFTNLEHLHLAYTCLSLTTPVALDGSQTTATAAPSTSSSSNLLTNKVSDAISFVSTTVEAQERMETGFDRLRTLRRLRTFSIETCAYPTITRADLAWMVAHWPRLERFFINLPGAAKERQFNTWLDQLGRPDVQIQSRQTLLF</sequence>
<keyword evidence="3" id="KW-1185">Reference proteome</keyword>
<dbReference type="OrthoDB" id="2437036at2759"/>
<feature type="compositionally biased region" description="Low complexity" evidence="1">
    <location>
        <begin position="32"/>
        <end position="45"/>
    </location>
</feature>
<dbReference type="PANTHER" id="PTHR38926">
    <property type="entry name" value="F-BOX DOMAIN CONTAINING PROTEIN, EXPRESSED"/>
    <property type="match status" value="1"/>
</dbReference>
<dbReference type="Proteomes" id="UP000780801">
    <property type="component" value="Unassembled WGS sequence"/>
</dbReference>
<gene>
    <name evidence="2" type="ORF">BGW38_003676</name>
</gene>
<dbReference type="Gene3D" id="3.80.10.10">
    <property type="entry name" value="Ribonuclease Inhibitor"/>
    <property type="match status" value="1"/>
</dbReference>
<dbReference type="SUPFAM" id="SSF52047">
    <property type="entry name" value="RNI-like"/>
    <property type="match status" value="1"/>
</dbReference>
<organism evidence="2 3">
    <name type="scientific">Lunasporangiospora selenospora</name>
    <dbReference type="NCBI Taxonomy" id="979761"/>
    <lineage>
        <taxon>Eukaryota</taxon>
        <taxon>Fungi</taxon>
        <taxon>Fungi incertae sedis</taxon>
        <taxon>Mucoromycota</taxon>
        <taxon>Mortierellomycotina</taxon>
        <taxon>Mortierellomycetes</taxon>
        <taxon>Mortierellales</taxon>
        <taxon>Mortierellaceae</taxon>
        <taxon>Lunasporangiospora</taxon>
    </lineage>
</organism>
<reference evidence="2" key="1">
    <citation type="journal article" date="2020" name="Fungal Divers.">
        <title>Resolving the Mortierellaceae phylogeny through synthesis of multi-gene phylogenetics and phylogenomics.</title>
        <authorList>
            <person name="Vandepol N."/>
            <person name="Liber J."/>
            <person name="Desiro A."/>
            <person name="Na H."/>
            <person name="Kennedy M."/>
            <person name="Barry K."/>
            <person name="Grigoriev I.V."/>
            <person name="Miller A.N."/>
            <person name="O'Donnell K."/>
            <person name="Stajich J.E."/>
            <person name="Bonito G."/>
        </authorList>
    </citation>
    <scope>NUCLEOTIDE SEQUENCE</scope>
    <source>
        <strain evidence="2">KOD1015</strain>
    </source>
</reference>
<evidence type="ECO:0000256" key="1">
    <source>
        <dbReference type="SAM" id="MobiDB-lite"/>
    </source>
</evidence>
<feature type="region of interest" description="Disordered" evidence="1">
    <location>
        <begin position="21"/>
        <end position="47"/>
    </location>
</feature>
<evidence type="ECO:0000313" key="2">
    <source>
        <dbReference type="EMBL" id="KAF9579885.1"/>
    </source>
</evidence>
<dbReference type="AlphaFoldDB" id="A0A9P6FQC2"/>
<dbReference type="EMBL" id="JAABOA010002426">
    <property type="protein sequence ID" value="KAF9579885.1"/>
    <property type="molecule type" value="Genomic_DNA"/>
</dbReference>
<comment type="caution">
    <text evidence="2">The sequence shown here is derived from an EMBL/GenBank/DDBJ whole genome shotgun (WGS) entry which is preliminary data.</text>
</comment>
<dbReference type="PANTHER" id="PTHR38926:SF5">
    <property type="entry name" value="F-BOX AND LEUCINE-RICH REPEAT PROTEIN 6"/>
    <property type="match status" value="1"/>
</dbReference>
<dbReference type="InterPro" id="IPR032675">
    <property type="entry name" value="LRR_dom_sf"/>
</dbReference>